<organism evidence="1 2">
    <name type="scientific">Neocallimastix californiae</name>
    <dbReference type="NCBI Taxonomy" id="1754190"/>
    <lineage>
        <taxon>Eukaryota</taxon>
        <taxon>Fungi</taxon>
        <taxon>Fungi incertae sedis</taxon>
        <taxon>Chytridiomycota</taxon>
        <taxon>Chytridiomycota incertae sedis</taxon>
        <taxon>Neocallimastigomycetes</taxon>
        <taxon>Neocallimastigales</taxon>
        <taxon>Neocallimastigaceae</taxon>
        <taxon>Neocallimastix</taxon>
    </lineage>
</organism>
<sequence length="88" mass="10803">MISYEDYINIEQINLEEFEILFKILNENKNLNLIKVFHVLSQYRSYLMNDDLLEVIDNFENHLMIDKDENFTIIKEEYIIEIKTEFHI</sequence>
<proteinExistence type="predicted"/>
<name>A0A1Y1YMQ6_9FUNG</name>
<dbReference type="AlphaFoldDB" id="A0A1Y1YMQ6"/>
<evidence type="ECO:0000313" key="1">
    <source>
        <dbReference type="EMBL" id="ORX99133.1"/>
    </source>
</evidence>
<accession>A0A1Y1YMQ6</accession>
<gene>
    <name evidence="1" type="ORF">LY90DRAFT_232624</name>
</gene>
<protein>
    <submittedName>
        <fullName evidence="1">Uncharacterized protein</fullName>
    </submittedName>
</protein>
<comment type="caution">
    <text evidence="1">The sequence shown here is derived from an EMBL/GenBank/DDBJ whole genome shotgun (WGS) entry which is preliminary data.</text>
</comment>
<evidence type="ECO:0000313" key="2">
    <source>
        <dbReference type="Proteomes" id="UP000193920"/>
    </source>
</evidence>
<dbReference type="Proteomes" id="UP000193920">
    <property type="component" value="Unassembled WGS sequence"/>
</dbReference>
<dbReference type="EMBL" id="MCOG01000552">
    <property type="protein sequence ID" value="ORX99133.1"/>
    <property type="molecule type" value="Genomic_DNA"/>
</dbReference>
<keyword evidence="2" id="KW-1185">Reference proteome</keyword>
<reference evidence="1 2" key="1">
    <citation type="submission" date="2016-08" db="EMBL/GenBank/DDBJ databases">
        <title>A Parts List for Fungal Cellulosomes Revealed by Comparative Genomics.</title>
        <authorList>
            <consortium name="DOE Joint Genome Institute"/>
            <person name="Haitjema C.H."/>
            <person name="Gilmore S.P."/>
            <person name="Henske J.K."/>
            <person name="Solomon K.V."/>
            <person name="De Groot R."/>
            <person name="Kuo A."/>
            <person name="Mondo S.J."/>
            <person name="Salamov A.A."/>
            <person name="Labutti K."/>
            <person name="Zhao Z."/>
            <person name="Chiniquy J."/>
            <person name="Barry K."/>
            <person name="Brewer H.M."/>
            <person name="Purvine S.O."/>
            <person name="Wright A.T."/>
            <person name="Boxma B."/>
            <person name="Van Alen T."/>
            <person name="Hackstein J.H."/>
            <person name="Baker S.E."/>
            <person name="Grigoriev I.V."/>
            <person name="O'Malley M.A."/>
        </authorList>
    </citation>
    <scope>NUCLEOTIDE SEQUENCE [LARGE SCALE GENOMIC DNA]</scope>
    <source>
        <strain evidence="1 2">G1</strain>
    </source>
</reference>